<feature type="transmembrane region" description="Helical" evidence="2">
    <location>
        <begin position="134"/>
        <end position="161"/>
    </location>
</feature>
<organism evidence="4 5">
    <name type="scientific">Amylocarpus encephaloides</name>
    <dbReference type="NCBI Taxonomy" id="45428"/>
    <lineage>
        <taxon>Eukaryota</taxon>
        <taxon>Fungi</taxon>
        <taxon>Dikarya</taxon>
        <taxon>Ascomycota</taxon>
        <taxon>Pezizomycotina</taxon>
        <taxon>Leotiomycetes</taxon>
        <taxon>Helotiales</taxon>
        <taxon>Helotiales incertae sedis</taxon>
        <taxon>Amylocarpus</taxon>
    </lineage>
</organism>
<dbReference type="PANTHER" id="PTHR35395:SF1">
    <property type="entry name" value="DUF6536 DOMAIN-CONTAINING PROTEIN"/>
    <property type="match status" value="1"/>
</dbReference>
<proteinExistence type="predicted"/>
<reference evidence="4" key="1">
    <citation type="journal article" date="2021" name="IMA Fungus">
        <title>Genomic characterization of three marine fungi, including Emericellopsis atlantica sp. nov. with signatures of a generalist lifestyle and marine biomass degradation.</title>
        <authorList>
            <person name="Hagestad O.C."/>
            <person name="Hou L."/>
            <person name="Andersen J.H."/>
            <person name="Hansen E.H."/>
            <person name="Altermark B."/>
            <person name="Li C."/>
            <person name="Kuhnert E."/>
            <person name="Cox R.J."/>
            <person name="Crous P.W."/>
            <person name="Spatafora J.W."/>
            <person name="Lail K."/>
            <person name="Amirebrahimi M."/>
            <person name="Lipzen A."/>
            <person name="Pangilinan J."/>
            <person name="Andreopoulos W."/>
            <person name="Hayes R.D."/>
            <person name="Ng V."/>
            <person name="Grigoriev I.V."/>
            <person name="Jackson S.A."/>
            <person name="Sutton T.D.S."/>
            <person name="Dobson A.D.W."/>
            <person name="Rama T."/>
        </authorList>
    </citation>
    <scope>NUCLEOTIDE SEQUENCE</scope>
    <source>
        <strain evidence="4">TRa018bII</strain>
    </source>
</reference>
<sequence>MSGRGLSQDQEGLLQYAEDMPKSPPSRTRPSTYEIRELDSIDISSYRASHPPLYQALVDQEDASRDGHFRGDSIDKYSSSSRQNRPSSHNSTRPAVHNWFMRFVLRSGRYISYQSANTKHTESSNSHSGWRGGCIAACVAAGTVLLLNLAFSITAAVISQSGMHIGELFEGDCEMVSRADSALHLAINIMGTILLGASNYTMQCISAPTRAEVSRQHSRGRYLDIGLPSIRNLHGRKKKILFTLLVVSTMPLHFLWNSAVFKTTQKMDYKVNVVTPAFLTTPTVDCAQNASVFHTDSSMKKATYYSWASLTPNATSLAMTGRSPSWFQRDACSNAQGMLANYTHEPSLLQKLNNKDCIKHYGSADTAVSGYGHVLAVTKDQLSISNNTILLEFNYQQYVSNYTGNNWVCDSKYVTANNYRCRPQDIEPHSWTLGRFKASPTNKYQIVPTEQYEIDYCLALPTQYGGKCQLQYSMVIMIFVLVANATKFVCICVVVKTSHEPVLATVGDAVASFLERPDRIMVDQPFLTRKKATQYTSRGATVPRKWTKQHAAYRWWQGPSMTRWVVTLGLCLIAIILVGGLLNLGNSSFVEATSRKNVPASPYSIGFGVYSEYAVLNVFGFNQFIKPHSFSSTKYLLSMVAVANIPQFVVSSLYFAYNTVYTSMVSADEWSRFTTTRKSLRVTRPIGIQRSTYWLSLPWTYSLPLSVSSTVIHYLISQSLFVARTEVLTPSGEVEAISFMQVGYSPLAILLALLFGCLMVAAMIANGFRKLRPCVLVGNSSLAIAAACQRPEWENEAHLKQVQWGAVRQPTLEQPGHCTFTSGEVEEPWVGSLYI</sequence>
<feature type="transmembrane region" description="Helical" evidence="2">
    <location>
        <begin position="564"/>
        <end position="585"/>
    </location>
</feature>
<feature type="region of interest" description="Disordered" evidence="1">
    <location>
        <begin position="68"/>
        <end position="93"/>
    </location>
</feature>
<keyword evidence="2" id="KW-1133">Transmembrane helix</keyword>
<feature type="domain" description="DUF6536" evidence="3">
    <location>
        <begin position="130"/>
        <end position="279"/>
    </location>
</feature>
<dbReference type="Pfam" id="PF20163">
    <property type="entry name" value="DUF6536"/>
    <property type="match status" value="1"/>
</dbReference>
<comment type="caution">
    <text evidence="4">The sequence shown here is derived from an EMBL/GenBank/DDBJ whole genome shotgun (WGS) entry which is preliminary data.</text>
</comment>
<feature type="transmembrane region" description="Helical" evidence="2">
    <location>
        <begin position="747"/>
        <end position="768"/>
    </location>
</feature>
<dbReference type="EMBL" id="MU251636">
    <property type="protein sequence ID" value="KAG9230910.1"/>
    <property type="molecule type" value="Genomic_DNA"/>
</dbReference>
<dbReference type="OrthoDB" id="5429634at2759"/>
<evidence type="ECO:0000259" key="3">
    <source>
        <dbReference type="Pfam" id="PF20163"/>
    </source>
</evidence>
<feature type="compositionally biased region" description="Polar residues" evidence="1">
    <location>
        <begin position="1"/>
        <end position="10"/>
    </location>
</feature>
<evidence type="ECO:0000256" key="1">
    <source>
        <dbReference type="SAM" id="MobiDB-lite"/>
    </source>
</evidence>
<keyword evidence="5" id="KW-1185">Reference proteome</keyword>
<evidence type="ECO:0000313" key="4">
    <source>
        <dbReference type="EMBL" id="KAG9230910.1"/>
    </source>
</evidence>
<keyword evidence="2" id="KW-0812">Transmembrane</keyword>
<dbReference type="PANTHER" id="PTHR35395">
    <property type="entry name" value="DUF6536 DOMAIN-CONTAINING PROTEIN"/>
    <property type="match status" value="1"/>
</dbReference>
<accession>A0A9P8C2G6</accession>
<feature type="region of interest" description="Disordered" evidence="1">
    <location>
        <begin position="1"/>
        <end position="34"/>
    </location>
</feature>
<feature type="transmembrane region" description="Helical" evidence="2">
    <location>
        <begin position="636"/>
        <end position="657"/>
    </location>
</feature>
<keyword evidence="2" id="KW-0472">Membrane</keyword>
<name>A0A9P8C2G6_9HELO</name>
<feature type="transmembrane region" description="Helical" evidence="2">
    <location>
        <begin position="605"/>
        <end position="624"/>
    </location>
</feature>
<evidence type="ECO:0000256" key="2">
    <source>
        <dbReference type="SAM" id="Phobius"/>
    </source>
</evidence>
<feature type="transmembrane region" description="Helical" evidence="2">
    <location>
        <begin position="240"/>
        <end position="256"/>
    </location>
</feature>
<feature type="compositionally biased region" description="Low complexity" evidence="1">
    <location>
        <begin position="78"/>
        <end position="91"/>
    </location>
</feature>
<dbReference type="AlphaFoldDB" id="A0A9P8C2G6"/>
<dbReference type="Proteomes" id="UP000824998">
    <property type="component" value="Unassembled WGS sequence"/>
</dbReference>
<protein>
    <recommendedName>
        <fullName evidence="3">DUF6536 domain-containing protein</fullName>
    </recommendedName>
</protein>
<evidence type="ECO:0000313" key="5">
    <source>
        <dbReference type="Proteomes" id="UP000824998"/>
    </source>
</evidence>
<gene>
    <name evidence="4" type="ORF">BJ875DRAFT_470951</name>
</gene>
<feature type="transmembrane region" description="Helical" evidence="2">
    <location>
        <begin position="472"/>
        <end position="495"/>
    </location>
</feature>
<dbReference type="InterPro" id="IPR046623">
    <property type="entry name" value="DUF6536"/>
</dbReference>